<dbReference type="OrthoDB" id="3035423at2"/>
<dbReference type="EMBL" id="JAVPGZ010000089">
    <property type="protein sequence ID" value="MDS8037757.1"/>
    <property type="molecule type" value="Genomic_DNA"/>
</dbReference>
<accession>A0A0B7M3F4</accession>
<reference evidence="3" key="3">
    <citation type="submission" date="2019-11" db="EMBL/GenBank/DDBJ databases">
        <title>Growth characteristics of pneumococcus vary with the chemical composition of the capsule and with environmental conditions.</title>
        <authorList>
            <person name="Tothpal A."/>
            <person name="Desobry K."/>
            <person name="Joshi S."/>
            <person name="Wyllie A.L."/>
            <person name="Weinberger D.M."/>
        </authorList>
    </citation>
    <scope>NUCLEOTIDE SEQUENCE</scope>
    <source>
        <strain evidence="3">Pnumococcus10A</strain>
    </source>
</reference>
<evidence type="ECO:0000313" key="5">
    <source>
        <dbReference type="Proteomes" id="UP000048507"/>
    </source>
</evidence>
<dbReference type="EMBL" id="CABDLL010000019">
    <property type="protein sequence ID" value="VTE42218.1"/>
    <property type="molecule type" value="Genomic_DNA"/>
</dbReference>
<dbReference type="Proteomes" id="UP001184693">
    <property type="component" value="Unassembled WGS sequence"/>
</dbReference>
<evidence type="ECO:0000313" key="2">
    <source>
        <dbReference type="EMBL" id="MDS8037757.1"/>
    </source>
</evidence>
<name>A0A0B7M3F4_STREE</name>
<dbReference type="AlphaFoldDB" id="A0A0B7M3F4"/>
<dbReference type="RefSeq" id="WP_000119453.1">
    <property type="nucleotide sequence ID" value="NZ_AP026916.1"/>
</dbReference>
<reference evidence="2" key="4">
    <citation type="submission" date="2023-06" db="EMBL/GenBank/DDBJ databases">
        <title>PCVPA Blantyre Malawi Pneumococcal carriage surveillance isolates.</title>
        <authorList>
            <person name="Obolski U."/>
            <person name="Swarthout T.D."/>
            <person name="Kalizang'Oma A."/>
            <person name="Mwalukomo T.S."/>
            <person name="Cave R."/>
            <person name="Brown C."/>
            <person name="Cornick J."/>
            <person name="Kamng'Ona A."/>
            <person name="Msefula J."/>
            <person name="French N."/>
            <person name="Hyderman R."/>
        </authorList>
    </citation>
    <scope>NUCLEOTIDE SEQUENCE</scope>
    <source>
        <strain evidence="2">BVY8TH</strain>
    </source>
</reference>
<evidence type="ECO:0000313" key="6">
    <source>
        <dbReference type="Proteomes" id="UP000310997"/>
    </source>
</evidence>
<protein>
    <submittedName>
        <fullName evidence="4">Uncharacterized protein</fullName>
    </submittedName>
</protein>
<evidence type="ECO:0000313" key="4">
    <source>
        <dbReference type="EMBL" id="VTE42218.1"/>
    </source>
</evidence>
<evidence type="ECO:0000313" key="1">
    <source>
        <dbReference type="EMBL" id="CEX63299.1"/>
    </source>
</evidence>
<sequence>MSYDLEILAKIESGDYICIAEPRYSSPTYNLGKMFRVAMDWDFDQGTIYNVADIFENIKRGITELERQPEKYVQYEPANKWGTINDALYVLRSLRDCILEQDIDTKYLYVRW</sequence>
<dbReference type="Proteomes" id="UP000310997">
    <property type="component" value="Unassembled WGS sequence"/>
</dbReference>
<organism evidence="4 6">
    <name type="scientific">Streptococcus pneumoniae</name>
    <dbReference type="NCBI Taxonomy" id="1313"/>
    <lineage>
        <taxon>Bacteria</taxon>
        <taxon>Bacillati</taxon>
        <taxon>Bacillota</taxon>
        <taxon>Bacilli</taxon>
        <taxon>Lactobacillales</taxon>
        <taxon>Streptococcaceae</taxon>
        <taxon>Streptococcus</taxon>
    </lineage>
</organism>
<dbReference type="Proteomes" id="UP000048507">
    <property type="component" value="Unassembled WGS sequence"/>
</dbReference>
<reference evidence="1 5" key="1">
    <citation type="submission" date="2015-03" db="EMBL/GenBank/DDBJ databases">
        <authorList>
            <consortium name="Pathogen Informatics"/>
            <person name="Murphy D."/>
        </authorList>
    </citation>
    <scope>NUCLEOTIDE SEQUENCE [LARGE SCALE GENOMIC DNA]</scope>
    <source>
        <strain evidence="1">SMRU51</strain>
        <strain evidence="5">type strain: N</strain>
    </source>
</reference>
<evidence type="ECO:0000313" key="3">
    <source>
        <dbReference type="EMBL" id="MTV77896.1"/>
    </source>
</evidence>
<dbReference type="EMBL" id="WNHN01000178">
    <property type="protein sequence ID" value="MTV77896.1"/>
    <property type="molecule type" value="Genomic_DNA"/>
</dbReference>
<gene>
    <name evidence="1" type="ORF">ERS019209_00940</name>
    <name evidence="3" type="ORF">GM535_11735</name>
    <name evidence="2" type="ORF">RLG82_01635</name>
    <name evidence="4" type="ORF">SAMEA4038883_02177</name>
</gene>
<dbReference type="Proteomes" id="UP000729182">
    <property type="component" value="Unassembled WGS sequence"/>
</dbReference>
<dbReference type="EMBL" id="CFFA01000008">
    <property type="protein sequence ID" value="CEX63299.1"/>
    <property type="molecule type" value="Genomic_DNA"/>
</dbReference>
<reference evidence="4 6" key="2">
    <citation type="submission" date="2019-04" db="EMBL/GenBank/DDBJ databases">
        <authorList>
            <consortium name="Pathogen Informatics"/>
        </authorList>
    </citation>
    <scope>NUCLEOTIDE SEQUENCE [LARGE SCALE GENOMIC DNA]</scope>
    <source>
        <strain evidence="4 6">GPSC559</strain>
    </source>
</reference>
<proteinExistence type="predicted"/>